<proteinExistence type="predicted"/>
<protein>
    <recommendedName>
        <fullName evidence="10">C2H2-type domain-containing protein</fullName>
    </recommendedName>
</protein>
<feature type="region of interest" description="Disordered" evidence="9">
    <location>
        <begin position="80"/>
        <end position="160"/>
    </location>
</feature>
<feature type="domain" description="C2H2-type" evidence="10">
    <location>
        <begin position="31"/>
        <end position="59"/>
    </location>
</feature>
<accession>A0A165BJ22</accession>
<keyword evidence="7" id="KW-0539">Nucleus</keyword>
<reference evidence="11 12" key="1">
    <citation type="journal article" date="2016" name="Mol. Biol. Evol.">
        <title>Comparative Genomics of Early-Diverging Mushroom-Forming Fungi Provides Insights into the Origins of Lignocellulose Decay Capabilities.</title>
        <authorList>
            <person name="Nagy L.G."/>
            <person name="Riley R."/>
            <person name="Tritt A."/>
            <person name="Adam C."/>
            <person name="Daum C."/>
            <person name="Floudas D."/>
            <person name="Sun H."/>
            <person name="Yadav J.S."/>
            <person name="Pangilinan J."/>
            <person name="Larsson K.H."/>
            <person name="Matsuura K."/>
            <person name="Barry K."/>
            <person name="Labutti K."/>
            <person name="Kuo R."/>
            <person name="Ohm R.A."/>
            <person name="Bhattacharya S.S."/>
            <person name="Shirouzu T."/>
            <person name="Yoshinaga Y."/>
            <person name="Martin F.M."/>
            <person name="Grigoriev I.V."/>
            <person name="Hibbett D.S."/>
        </authorList>
    </citation>
    <scope>NUCLEOTIDE SEQUENCE [LARGE SCALE GENOMIC DNA]</scope>
    <source>
        <strain evidence="11 12">93-53</strain>
    </source>
</reference>
<feature type="compositionally biased region" description="Low complexity" evidence="9">
    <location>
        <begin position="243"/>
        <end position="260"/>
    </location>
</feature>
<feature type="compositionally biased region" description="Polar residues" evidence="9">
    <location>
        <begin position="377"/>
        <end position="391"/>
    </location>
</feature>
<feature type="compositionally biased region" description="Acidic residues" evidence="9">
    <location>
        <begin position="416"/>
        <end position="430"/>
    </location>
</feature>
<dbReference type="AlphaFoldDB" id="A0A165BJ22"/>
<comment type="subcellular location">
    <subcellularLocation>
        <location evidence="1">Nucleus</location>
    </subcellularLocation>
</comment>
<dbReference type="Gene3D" id="3.30.160.60">
    <property type="entry name" value="Classic Zinc Finger"/>
    <property type="match status" value="2"/>
</dbReference>
<feature type="region of interest" description="Disordered" evidence="9">
    <location>
        <begin position="1"/>
        <end position="33"/>
    </location>
</feature>
<evidence type="ECO:0000313" key="12">
    <source>
        <dbReference type="Proteomes" id="UP000076871"/>
    </source>
</evidence>
<sequence length="493" mass="52469">MVRAHMKQTSEKKEHKKKGPPKKPVPESGNWPCKMNGCNKVFAREADLKRHQRTTKVHSMPGFACPQCDATFTRTDALRRHQKSRHNGVVMMPEQQQDEDPSKGKQVVESNEAGSPGSKSPSRSATPTKSQGDAPSTKSTPSSSTATQPQSSGPTSYYRQHTMTQSYGPSRIIDAHYPQSIGPPTSAARLHQASWAPPAPWSPEGQAVPPGHMYAVPPPPHYYPPYYRPPPGMMPMPPPPGHPGHMGPEYMTHPHVAPNGAPYPPPPDGRSSPAEGSQESKDSDAEMEDGSSVASAPVIDPSLEGPGDALHPSSSSGGGAPAKDGEQKKQSQVKLSADAKEAVRAVLELQRLESSRTEASSDEPDSPQRSKDKNKARQASVQSQTADATSSKQKKAVSPQTRGAPRSPAPAAAADADVDVDADGEADADGDSPKGGATEQAEQPMAVDAPKEQKLKEEVDDHKMEEIVTEDGVTMLNPAELLTQESLASPPPS</sequence>
<feature type="compositionally biased region" description="Polar residues" evidence="9">
    <location>
        <begin position="108"/>
        <end position="133"/>
    </location>
</feature>
<keyword evidence="12" id="KW-1185">Reference proteome</keyword>
<feature type="domain" description="C2H2-type" evidence="10">
    <location>
        <begin position="63"/>
        <end position="88"/>
    </location>
</feature>
<evidence type="ECO:0000256" key="6">
    <source>
        <dbReference type="ARBA" id="ARBA00023163"/>
    </source>
</evidence>
<evidence type="ECO:0000256" key="2">
    <source>
        <dbReference type="ARBA" id="ARBA00022723"/>
    </source>
</evidence>
<keyword evidence="5" id="KW-0805">Transcription regulation</keyword>
<evidence type="ECO:0000256" key="8">
    <source>
        <dbReference type="PROSITE-ProRule" id="PRU00042"/>
    </source>
</evidence>
<evidence type="ECO:0000256" key="9">
    <source>
        <dbReference type="SAM" id="MobiDB-lite"/>
    </source>
</evidence>
<evidence type="ECO:0000313" key="11">
    <source>
        <dbReference type="EMBL" id="KZT01151.1"/>
    </source>
</evidence>
<dbReference type="RefSeq" id="XP_040758891.1">
    <property type="nucleotide sequence ID" value="XM_040913361.1"/>
</dbReference>
<evidence type="ECO:0000256" key="4">
    <source>
        <dbReference type="ARBA" id="ARBA00022833"/>
    </source>
</evidence>
<dbReference type="GO" id="GO:0005634">
    <property type="term" value="C:nucleus"/>
    <property type="evidence" value="ECO:0007669"/>
    <property type="project" value="UniProtKB-SubCell"/>
</dbReference>
<dbReference type="SUPFAM" id="SSF57667">
    <property type="entry name" value="beta-beta-alpha zinc fingers"/>
    <property type="match status" value="1"/>
</dbReference>
<feature type="compositionally biased region" description="Low complexity" evidence="9">
    <location>
        <begin position="134"/>
        <end position="156"/>
    </location>
</feature>
<feature type="compositionally biased region" description="Basic and acidic residues" evidence="9">
    <location>
        <begin position="449"/>
        <end position="466"/>
    </location>
</feature>
<gene>
    <name evidence="11" type="ORF">LAESUDRAFT_763976</name>
</gene>
<dbReference type="STRING" id="1314785.A0A165BJ22"/>
<keyword evidence="2" id="KW-0479">Metal-binding</keyword>
<evidence type="ECO:0000256" key="3">
    <source>
        <dbReference type="ARBA" id="ARBA00022771"/>
    </source>
</evidence>
<keyword evidence="4" id="KW-0862">Zinc</keyword>
<dbReference type="InterPro" id="IPR013087">
    <property type="entry name" value="Znf_C2H2_type"/>
</dbReference>
<dbReference type="Proteomes" id="UP000076871">
    <property type="component" value="Unassembled WGS sequence"/>
</dbReference>
<evidence type="ECO:0000256" key="1">
    <source>
        <dbReference type="ARBA" id="ARBA00004123"/>
    </source>
</evidence>
<feature type="region of interest" description="Disordered" evidence="9">
    <location>
        <begin position="173"/>
        <end position="212"/>
    </location>
</feature>
<name>A0A165BJ22_9APHY</name>
<dbReference type="InterPro" id="IPR036236">
    <property type="entry name" value="Znf_C2H2_sf"/>
</dbReference>
<dbReference type="InParanoid" id="A0A165BJ22"/>
<dbReference type="GeneID" id="63830389"/>
<dbReference type="PROSITE" id="PS00028">
    <property type="entry name" value="ZINC_FINGER_C2H2_1"/>
    <property type="match status" value="1"/>
</dbReference>
<dbReference type="OrthoDB" id="8922241at2759"/>
<feature type="compositionally biased region" description="Basic and acidic residues" evidence="9">
    <location>
        <begin position="366"/>
        <end position="375"/>
    </location>
</feature>
<feature type="region of interest" description="Disordered" evidence="9">
    <location>
        <begin position="235"/>
        <end position="493"/>
    </location>
</feature>
<dbReference type="PANTHER" id="PTHR46179:SF13">
    <property type="entry name" value="C2H2-TYPE DOMAIN-CONTAINING PROTEIN"/>
    <property type="match status" value="1"/>
</dbReference>
<dbReference type="Pfam" id="PF00096">
    <property type="entry name" value="zf-C2H2"/>
    <property type="match status" value="2"/>
</dbReference>
<keyword evidence="3 8" id="KW-0863">Zinc-finger</keyword>
<dbReference type="SMART" id="SM00355">
    <property type="entry name" value="ZnF_C2H2"/>
    <property type="match status" value="2"/>
</dbReference>
<dbReference type="GO" id="GO:0008270">
    <property type="term" value="F:zinc ion binding"/>
    <property type="evidence" value="ECO:0007669"/>
    <property type="project" value="UniProtKB-KW"/>
</dbReference>
<organism evidence="11 12">
    <name type="scientific">Laetiporus sulphureus 93-53</name>
    <dbReference type="NCBI Taxonomy" id="1314785"/>
    <lineage>
        <taxon>Eukaryota</taxon>
        <taxon>Fungi</taxon>
        <taxon>Dikarya</taxon>
        <taxon>Basidiomycota</taxon>
        <taxon>Agaricomycotina</taxon>
        <taxon>Agaricomycetes</taxon>
        <taxon>Polyporales</taxon>
        <taxon>Laetiporus</taxon>
    </lineage>
</organism>
<keyword evidence="6" id="KW-0804">Transcription</keyword>
<dbReference type="PROSITE" id="PS50157">
    <property type="entry name" value="ZINC_FINGER_C2H2_2"/>
    <property type="match status" value="2"/>
</dbReference>
<evidence type="ECO:0000259" key="10">
    <source>
        <dbReference type="PROSITE" id="PS50157"/>
    </source>
</evidence>
<evidence type="ECO:0000256" key="7">
    <source>
        <dbReference type="ARBA" id="ARBA00023242"/>
    </source>
</evidence>
<dbReference type="PANTHER" id="PTHR46179">
    <property type="entry name" value="ZINC FINGER PROTEIN"/>
    <property type="match status" value="1"/>
</dbReference>
<evidence type="ECO:0000256" key="5">
    <source>
        <dbReference type="ARBA" id="ARBA00023015"/>
    </source>
</evidence>
<dbReference type="InterPro" id="IPR051061">
    <property type="entry name" value="Zinc_finger_trans_reg"/>
</dbReference>
<dbReference type="EMBL" id="KV427669">
    <property type="protein sequence ID" value="KZT01151.1"/>
    <property type="molecule type" value="Genomic_DNA"/>
</dbReference>
<dbReference type="GO" id="GO:0006357">
    <property type="term" value="P:regulation of transcription by RNA polymerase II"/>
    <property type="evidence" value="ECO:0007669"/>
    <property type="project" value="TreeGrafter"/>
</dbReference>